<dbReference type="Proteomes" id="UP000034852">
    <property type="component" value="Unassembled WGS sequence"/>
</dbReference>
<organism evidence="1 2">
    <name type="scientific">candidate division WS6 bacterium GW2011_GWA2_37_6</name>
    <dbReference type="NCBI Taxonomy" id="1619087"/>
    <lineage>
        <taxon>Bacteria</taxon>
        <taxon>Candidatus Dojkabacteria</taxon>
    </lineage>
</organism>
<dbReference type="SUPFAM" id="SSF75005">
    <property type="entry name" value="Arabinanase/levansucrase/invertase"/>
    <property type="match status" value="1"/>
</dbReference>
<accession>A0A0G0JHB6</accession>
<dbReference type="InterPro" id="IPR018247">
    <property type="entry name" value="EF_Hand_1_Ca_BS"/>
</dbReference>
<gene>
    <name evidence="1" type="ORF">US52_C0007G0004</name>
</gene>
<name>A0A0G0JHB6_9BACT</name>
<dbReference type="Gene3D" id="2.115.10.20">
    <property type="entry name" value="Glycosyl hydrolase domain, family 43"/>
    <property type="match status" value="1"/>
</dbReference>
<dbReference type="AlphaFoldDB" id="A0A0G0JHB6"/>
<evidence type="ECO:0008006" key="3">
    <source>
        <dbReference type="Google" id="ProtNLM"/>
    </source>
</evidence>
<reference evidence="1 2" key="1">
    <citation type="journal article" date="2015" name="Nature">
        <title>rRNA introns, odd ribosomes, and small enigmatic genomes across a large radiation of phyla.</title>
        <authorList>
            <person name="Brown C.T."/>
            <person name="Hug L.A."/>
            <person name="Thomas B.C."/>
            <person name="Sharon I."/>
            <person name="Castelle C.J."/>
            <person name="Singh A."/>
            <person name="Wilkins M.J."/>
            <person name="Williams K.H."/>
            <person name="Banfield J.F."/>
        </authorList>
    </citation>
    <scope>NUCLEOTIDE SEQUENCE [LARGE SCALE GENOMIC DNA]</scope>
</reference>
<sequence>MKVKGIFTIGLLILLTTGGYFVVQELQKDQSPDDSSAAIGENAKYTEVLNYKLFGPSGDNTSQYAPFLLTHPNLNKKYLFYCKNEPINGVYKDRIYRAEQGYGDSISSQWINHKISLEGGMQINDIDYMSCAMTLAFDHNNILHMYYLGAPAVENSGIYFLHATSSDYGNTWTKKGQLKFEGKNQPIFDKHTFPDSPTVIWKNSEILLFMTGGDGRLYRSTSSDGYNFTLPVSVSNNLSMSHGTVTYYAGSYYLIYSVPTKKGSYDPPTEIYLSRTNNDKSFSSGTKLFEKSSNSNKWDSTYIFTPHLYMDSNKIYVIYAGNTGEYSWWGSNTSIGVREFTENIEVTYCSSFTYSSWSVCTNGKQIREITSSVPSGCTGGNPILTQTCTNTNTDTRRQVGTVNCGPIDVNTDNKLTIIDFEAFVGMLGAICKDTAQKTGCGGKDANGDGKVDSADFESFKSRYQKSSCYI</sequence>
<dbReference type="PROSITE" id="PS00018">
    <property type="entry name" value="EF_HAND_1"/>
    <property type="match status" value="2"/>
</dbReference>
<evidence type="ECO:0000313" key="1">
    <source>
        <dbReference type="EMBL" id="KKQ36149.1"/>
    </source>
</evidence>
<proteinExistence type="predicted"/>
<dbReference type="CDD" id="cd15482">
    <property type="entry name" value="Sialidase_non-viral"/>
    <property type="match status" value="1"/>
</dbReference>
<dbReference type="EMBL" id="LBTH01000007">
    <property type="protein sequence ID" value="KKQ36149.1"/>
    <property type="molecule type" value="Genomic_DNA"/>
</dbReference>
<comment type="caution">
    <text evidence="1">The sequence shown here is derived from an EMBL/GenBank/DDBJ whole genome shotgun (WGS) entry which is preliminary data.</text>
</comment>
<dbReference type="InterPro" id="IPR023296">
    <property type="entry name" value="Glyco_hydro_beta-prop_sf"/>
</dbReference>
<protein>
    <recommendedName>
        <fullName evidence="3">Dockerin domain-containing protein</fullName>
    </recommendedName>
</protein>
<evidence type="ECO:0000313" key="2">
    <source>
        <dbReference type="Proteomes" id="UP000034852"/>
    </source>
</evidence>